<evidence type="ECO:0000256" key="2">
    <source>
        <dbReference type="ARBA" id="ARBA00023015"/>
    </source>
</evidence>
<evidence type="ECO:0000256" key="1">
    <source>
        <dbReference type="ARBA" id="ARBA00009437"/>
    </source>
</evidence>
<keyword evidence="3" id="KW-0238">DNA-binding</keyword>
<dbReference type="SUPFAM" id="SSF46785">
    <property type="entry name" value="Winged helix' DNA-binding domain"/>
    <property type="match status" value="1"/>
</dbReference>
<dbReference type="InterPro" id="IPR036390">
    <property type="entry name" value="WH_DNA-bd_sf"/>
</dbReference>
<dbReference type="PANTHER" id="PTHR30537">
    <property type="entry name" value="HTH-TYPE TRANSCRIPTIONAL REGULATOR"/>
    <property type="match status" value="1"/>
</dbReference>
<comment type="caution">
    <text evidence="6">The sequence shown here is derived from an EMBL/GenBank/DDBJ whole genome shotgun (WGS) entry which is preliminary data.</text>
</comment>
<evidence type="ECO:0000259" key="5">
    <source>
        <dbReference type="PROSITE" id="PS50931"/>
    </source>
</evidence>
<dbReference type="SUPFAM" id="SSF53850">
    <property type="entry name" value="Periplasmic binding protein-like II"/>
    <property type="match status" value="1"/>
</dbReference>
<dbReference type="PROSITE" id="PS50931">
    <property type="entry name" value="HTH_LYSR"/>
    <property type="match status" value="1"/>
</dbReference>
<dbReference type="Gene3D" id="1.10.10.10">
    <property type="entry name" value="Winged helix-like DNA-binding domain superfamily/Winged helix DNA-binding domain"/>
    <property type="match status" value="1"/>
</dbReference>
<dbReference type="InterPro" id="IPR036388">
    <property type="entry name" value="WH-like_DNA-bd_sf"/>
</dbReference>
<accession>A0A942DUX5</accession>
<sequence length="294" mass="32810">MRRLPPLHALRAFEAAARHLHFANAADELGLTPTAISHQVRQLEEFLGVELFRRHPRPVSLSPAGERLFPVIRDSLDRIAGAIEQLSADQEEEPLRISVTMAFASRWLMARLPLLCEQAQLNVTVEAEDRVTDLHASGIDIAIRYAEHPGVEAEWHRLFSERIIPVCNPGLLPDGSRLSVEQILKLPLIHYRWKSASRSAPSWERWLAHAGADGARRPAVQSFSEEIHAIDAAAAGQGAVLASERLVEDLLSKGVLTQISTISLPGLTYWAVFLPSHPRKDALHRLVSWLKQQH</sequence>
<dbReference type="InterPro" id="IPR005119">
    <property type="entry name" value="LysR_subst-bd"/>
</dbReference>
<dbReference type="Proteomes" id="UP000680348">
    <property type="component" value="Unassembled WGS sequence"/>
</dbReference>
<dbReference type="PRINTS" id="PR00039">
    <property type="entry name" value="HTHLYSR"/>
</dbReference>
<name>A0A942DUX5_9HYPH</name>
<gene>
    <name evidence="6" type="ORF">KEU06_00780</name>
</gene>
<proteinExistence type="inferred from homology"/>
<evidence type="ECO:0000256" key="4">
    <source>
        <dbReference type="ARBA" id="ARBA00023163"/>
    </source>
</evidence>
<dbReference type="GO" id="GO:0003700">
    <property type="term" value="F:DNA-binding transcription factor activity"/>
    <property type="evidence" value="ECO:0007669"/>
    <property type="project" value="InterPro"/>
</dbReference>
<dbReference type="Pfam" id="PF03466">
    <property type="entry name" value="LysR_substrate"/>
    <property type="match status" value="1"/>
</dbReference>
<feature type="domain" description="HTH lysR-type" evidence="5">
    <location>
        <begin position="5"/>
        <end position="62"/>
    </location>
</feature>
<organism evidence="6 7">
    <name type="scientific">Pseudaminobacter soli</name>
    <name type="common">ex Zhang et al. 2022</name>
    <dbReference type="NCBI Taxonomy" id="2831468"/>
    <lineage>
        <taxon>Bacteria</taxon>
        <taxon>Pseudomonadati</taxon>
        <taxon>Pseudomonadota</taxon>
        <taxon>Alphaproteobacteria</taxon>
        <taxon>Hyphomicrobiales</taxon>
        <taxon>Phyllobacteriaceae</taxon>
        <taxon>Pseudaminobacter</taxon>
    </lineage>
</organism>
<dbReference type="InterPro" id="IPR000847">
    <property type="entry name" value="LysR_HTH_N"/>
</dbReference>
<keyword evidence="2" id="KW-0805">Transcription regulation</keyword>
<evidence type="ECO:0000313" key="7">
    <source>
        <dbReference type="Proteomes" id="UP000680348"/>
    </source>
</evidence>
<dbReference type="FunFam" id="1.10.10.10:FF:000038">
    <property type="entry name" value="Glycine cleavage system transcriptional activator"/>
    <property type="match status" value="1"/>
</dbReference>
<dbReference type="EMBL" id="JAGWCR010000001">
    <property type="protein sequence ID" value="MBS3647159.1"/>
    <property type="molecule type" value="Genomic_DNA"/>
</dbReference>
<protein>
    <submittedName>
        <fullName evidence="6">LysR family transcriptional regulator</fullName>
    </submittedName>
</protein>
<dbReference type="AlphaFoldDB" id="A0A942DUX5"/>
<evidence type="ECO:0000313" key="6">
    <source>
        <dbReference type="EMBL" id="MBS3647159.1"/>
    </source>
</evidence>
<evidence type="ECO:0000256" key="3">
    <source>
        <dbReference type="ARBA" id="ARBA00023125"/>
    </source>
</evidence>
<comment type="similarity">
    <text evidence="1">Belongs to the LysR transcriptional regulatory family.</text>
</comment>
<dbReference type="Pfam" id="PF00126">
    <property type="entry name" value="HTH_1"/>
    <property type="match status" value="1"/>
</dbReference>
<dbReference type="PANTHER" id="PTHR30537:SF26">
    <property type="entry name" value="GLYCINE CLEAVAGE SYSTEM TRANSCRIPTIONAL ACTIVATOR"/>
    <property type="match status" value="1"/>
</dbReference>
<keyword evidence="7" id="KW-1185">Reference proteome</keyword>
<keyword evidence="4" id="KW-0804">Transcription</keyword>
<reference evidence="6" key="1">
    <citation type="submission" date="2021-04" db="EMBL/GenBank/DDBJ databases">
        <title>Pseudaminobacter soli sp. nov., isolated from paddy soil contaminated by heavy metals.</title>
        <authorList>
            <person name="Zhang K."/>
        </authorList>
    </citation>
    <scope>NUCLEOTIDE SEQUENCE</scope>
    <source>
        <strain evidence="6">19-2017</strain>
    </source>
</reference>
<dbReference type="GO" id="GO:0006351">
    <property type="term" value="P:DNA-templated transcription"/>
    <property type="evidence" value="ECO:0007669"/>
    <property type="project" value="TreeGrafter"/>
</dbReference>
<dbReference type="InterPro" id="IPR058163">
    <property type="entry name" value="LysR-type_TF_proteobact-type"/>
</dbReference>
<dbReference type="Gene3D" id="3.40.190.10">
    <property type="entry name" value="Periplasmic binding protein-like II"/>
    <property type="match status" value="2"/>
</dbReference>
<dbReference type="GO" id="GO:0043565">
    <property type="term" value="F:sequence-specific DNA binding"/>
    <property type="evidence" value="ECO:0007669"/>
    <property type="project" value="TreeGrafter"/>
</dbReference>